<sequence>MSANSSPHSGRFAGVDGVVGELAMIAGVVLLFFGLLLGAVGYQLEKQAALPPPTDTSEQAPAGQSPYRRADVTIPRPRRVSASARLAAARRVGVCSFAATLLPWLVALVDPQGKALSVLSTAIAAMLWIVAAVMRSIAWARHDAHSDPSELRDGRHAEGWVIAGMVSLGLLFVLFWDVLTSGPTPTGR</sequence>
<feature type="transmembrane region" description="Helical" evidence="1">
    <location>
        <begin position="88"/>
        <end position="109"/>
    </location>
</feature>
<evidence type="ECO:0000256" key="1">
    <source>
        <dbReference type="SAM" id="Phobius"/>
    </source>
</evidence>
<proteinExistence type="predicted"/>
<evidence type="ECO:0000313" key="3">
    <source>
        <dbReference type="Proteomes" id="UP001139031"/>
    </source>
</evidence>
<protein>
    <submittedName>
        <fullName evidence="2">Uncharacterized protein</fullName>
    </submittedName>
</protein>
<feature type="transmembrane region" description="Helical" evidence="1">
    <location>
        <begin position="115"/>
        <end position="138"/>
    </location>
</feature>
<dbReference type="EMBL" id="JAIRAU010000011">
    <property type="protein sequence ID" value="MBZ5709922.1"/>
    <property type="molecule type" value="Genomic_DNA"/>
</dbReference>
<evidence type="ECO:0000313" key="2">
    <source>
        <dbReference type="EMBL" id="MBZ5709922.1"/>
    </source>
</evidence>
<keyword evidence="1" id="KW-0812">Transmembrane</keyword>
<keyword evidence="3" id="KW-1185">Reference proteome</keyword>
<reference evidence="2" key="1">
    <citation type="submission" date="2021-08" db="EMBL/GenBank/DDBJ databases">
        <authorList>
            <person name="Stevens D.C."/>
        </authorList>
    </citation>
    <scope>NUCLEOTIDE SEQUENCE</scope>
    <source>
        <strain evidence="2">DSM 53165</strain>
    </source>
</reference>
<name>A0ABS7TP60_9BACT</name>
<feature type="transmembrane region" description="Helical" evidence="1">
    <location>
        <begin position="22"/>
        <end position="42"/>
    </location>
</feature>
<dbReference type="Proteomes" id="UP001139031">
    <property type="component" value="Unassembled WGS sequence"/>
</dbReference>
<gene>
    <name evidence="2" type="ORF">K7C98_11720</name>
</gene>
<comment type="caution">
    <text evidence="2">The sequence shown here is derived from an EMBL/GenBank/DDBJ whole genome shotgun (WGS) entry which is preliminary data.</text>
</comment>
<keyword evidence="1" id="KW-0472">Membrane</keyword>
<feature type="transmembrane region" description="Helical" evidence="1">
    <location>
        <begin position="159"/>
        <end position="179"/>
    </location>
</feature>
<accession>A0ABS7TP60</accession>
<organism evidence="2 3">
    <name type="scientific">Nannocystis pusilla</name>
    <dbReference type="NCBI Taxonomy" id="889268"/>
    <lineage>
        <taxon>Bacteria</taxon>
        <taxon>Pseudomonadati</taxon>
        <taxon>Myxococcota</taxon>
        <taxon>Polyangia</taxon>
        <taxon>Nannocystales</taxon>
        <taxon>Nannocystaceae</taxon>
        <taxon>Nannocystis</taxon>
    </lineage>
</organism>
<keyword evidence="1" id="KW-1133">Transmembrane helix</keyword>